<reference evidence="2" key="1">
    <citation type="journal article" date="2019" name="Int. J. Syst. Evol. Microbiol.">
        <title>The Global Catalogue of Microorganisms (GCM) 10K type strain sequencing project: providing services to taxonomists for standard genome sequencing and annotation.</title>
        <authorList>
            <consortium name="The Broad Institute Genomics Platform"/>
            <consortium name="The Broad Institute Genome Sequencing Center for Infectious Disease"/>
            <person name="Wu L."/>
            <person name="Ma J."/>
        </authorList>
    </citation>
    <scope>NUCLEOTIDE SEQUENCE [LARGE SCALE GENOMIC DNA]</scope>
    <source>
        <strain evidence="2">CECT 8288</strain>
    </source>
</reference>
<protein>
    <recommendedName>
        <fullName evidence="3">DUF4348 domain-containing protein</fullName>
    </recommendedName>
</protein>
<proteinExistence type="predicted"/>
<keyword evidence="2" id="KW-1185">Reference proteome</keyword>
<dbReference type="Proteomes" id="UP001595710">
    <property type="component" value="Unassembled WGS sequence"/>
</dbReference>
<sequence length="129" mass="15058">MKKLIIMSIFMASPFTFSECVIELNREEIVHRFNSGELIYRFPFQHKVKSSELDYNEKIMDGDLSSIRESSAASLKLLQKDRANKWVATVNDDRAKLIYAAEVESNYRKWLFQKLDGCWYVSGFFEGTP</sequence>
<evidence type="ECO:0000313" key="2">
    <source>
        <dbReference type="Proteomes" id="UP001595710"/>
    </source>
</evidence>
<dbReference type="EMBL" id="JBHRYN010000013">
    <property type="protein sequence ID" value="MFC3702532.1"/>
    <property type="molecule type" value="Genomic_DNA"/>
</dbReference>
<organism evidence="1 2">
    <name type="scientific">Reinekea marina</name>
    <dbReference type="NCBI Taxonomy" id="1310421"/>
    <lineage>
        <taxon>Bacteria</taxon>
        <taxon>Pseudomonadati</taxon>
        <taxon>Pseudomonadota</taxon>
        <taxon>Gammaproteobacteria</taxon>
        <taxon>Oceanospirillales</taxon>
        <taxon>Saccharospirillaceae</taxon>
        <taxon>Reinekea</taxon>
    </lineage>
</organism>
<dbReference type="RefSeq" id="WP_290282022.1">
    <property type="nucleotide sequence ID" value="NZ_JAUFQI010000001.1"/>
</dbReference>
<accession>A0ABV7WU77</accession>
<name>A0ABV7WU77_9GAMM</name>
<gene>
    <name evidence="1" type="ORF">ACFOND_12870</name>
</gene>
<evidence type="ECO:0000313" key="1">
    <source>
        <dbReference type="EMBL" id="MFC3702532.1"/>
    </source>
</evidence>
<evidence type="ECO:0008006" key="3">
    <source>
        <dbReference type="Google" id="ProtNLM"/>
    </source>
</evidence>
<comment type="caution">
    <text evidence="1">The sequence shown here is derived from an EMBL/GenBank/DDBJ whole genome shotgun (WGS) entry which is preliminary data.</text>
</comment>